<dbReference type="SUPFAM" id="SSF55961">
    <property type="entry name" value="Bet v1-like"/>
    <property type="match status" value="1"/>
</dbReference>
<evidence type="ECO:0000313" key="1">
    <source>
        <dbReference type="EMBL" id="SDN82893.1"/>
    </source>
</evidence>
<dbReference type="RefSeq" id="WP_084310527.1">
    <property type="nucleotide sequence ID" value="NZ_FNIJ01000005.1"/>
</dbReference>
<name>A0A1H0EKM4_9PSED</name>
<proteinExistence type="predicted"/>
<reference evidence="2" key="1">
    <citation type="submission" date="2016-10" db="EMBL/GenBank/DDBJ databases">
        <authorList>
            <person name="Varghese N."/>
            <person name="Submissions S."/>
        </authorList>
    </citation>
    <scope>NUCLEOTIDE SEQUENCE [LARGE SCALE GENOMIC DNA]</scope>
    <source>
        <strain evidence="2">JCM 21621</strain>
    </source>
</reference>
<sequence>MRQRIITHHDFKAPARRLWELLADFADIQRWWPLDDDSVKIERVELEGEGIGLTRHIYNVGFPAPVSERLDYQDVGTLTYRLSIVGQRPAGILDYQATGRIEILSGGGSRLHYHSDYSVERGREEEAEAFLRGAYGLMFRGLEKAAR</sequence>
<dbReference type="STRING" id="198616.SAMN05216193_105211"/>
<keyword evidence="2" id="KW-1185">Reference proteome</keyword>
<dbReference type="InterPro" id="IPR019587">
    <property type="entry name" value="Polyketide_cyclase/dehydratase"/>
</dbReference>
<dbReference type="AlphaFoldDB" id="A0A1H0EKM4"/>
<dbReference type="CDD" id="cd07821">
    <property type="entry name" value="PYR_PYL_RCAR_like"/>
    <property type="match status" value="1"/>
</dbReference>
<protein>
    <submittedName>
        <fullName evidence="1">Polyketide cyclase / dehydrase and lipid transport</fullName>
    </submittedName>
</protein>
<dbReference type="Gene3D" id="3.30.530.20">
    <property type="match status" value="1"/>
</dbReference>
<organism evidence="1 2">
    <name type="scientific">Pseudomonas jinjuensis</name>
    <dbReference type="NCBI Taxonomy" id="198616"/>
    <lineage>
        <taxon>Bacteria</taxon>
        <taxon>Pseudomonadati</taxon>
        <taxon>Pseudomonadota</taxon>
        <taxon>Gammaproteobacteria</taxon>
        <taxon>Pseudomonadales</taxon>
        <taxon>Pseudomonadaceae</taxon>
        <taxon>Pseudomonas</taxon>
    </lineage>
</organism>
<dbReference type="OrthoDB" id="1364128at2"/>
<dbReference type="Proteomes" id="UP000242957">
    <property type="component" value="Unassembled WGS sequence"/>
</dbReference>
<dbReference type="Pfam" id="PF10604">
    <property type="entry name" value="Polyketide_cyc2"/>
    <property type="match status" value="1"/>
</dbReference>
<dbReference type="EMBL" id="FNIJ01000005">
    <property type="protein sequence ID" value="SDN82893.1"/>
    <property type="molecule type" value="Genomic_DNA"/>
</dbReference>
<dbReference type="InterPro" id="IPR023393">
    <property type="entry name" value="START-like_dom_sf"/>
</dbReference>
<evidence type="ECO:0000313" key="2">
    <source>
        <dbReference type="Proteomes" id="UP000242957"/>
    </source>
</evidence>
<gene>
    <name evidence="1" type="ORF">SAMN05216193_105211</name>
</gene>
<accession>A0A1H0EKM4</accession>